<dbReference type="SUPFAM" id="SSF53187">
    <property type="entry name" value="Zn-dependent exopeptidases"/>
    <property type="match status" value="1"/>
</dbReference>
<dbReference type="InterPro" id="IPR017439">
    <property type="entry name" value="Amidohydrolase"/>
</dbReference>
<dbReference type="Gene3D" id="3.40.630.10">
    <property type="entry name" value="Zn peptidases"/>
    <property type="match status" value="1"/>
</dbReference>
<dbReference type="InterPro" id="IPR002933">
    <property type="entry name" value="Peptidase_M20"/>
</dbReference>
<dbReference type="InterPro" id="IPR011650">
    <property type="entry name" value="Peptidase_M20_dimer"/>
</dbReference>
<proteinExistence type="predicted"/>
<comment type="caution">
    <text evidence="3">The sequence shown here is derived from an EMBL/GenBank/DDBJ whole genome shotgun (WGS) entry which is preliminary data.</text>
</comment>
<organism evidence="3 4">
    <name type="scientific">Litchfieldella rifensis</name>
    <dbReference type="NCBI Taxonomy" id="762643"/>
    <lineage>
        <taxon>Bacteria</taxon>
        <taxon>Pseudomonadati</taxon>
        <taxon>Pseudomonadota</taxon>
        <taxon>Gammaproteobacteria</taxon>
        <taxon>Oceanospirillales</taxon>
        <taxon>Halomonadaceae</taxon>
        <taxon>Litchfieldella</taxon>
    </lineage>
</organism>
<dbReference type="Gene3D" id="3.30.70.360">
    <property type="match status" value="1"/>
</dbReference>
<dbReference type="Proteomes" id="UP001595579">
    <property type="component" value="Unassembled WGS sequence"/>
</dbReference>
<dbReference type="Pfam" id="PF07687">
    <property type="entry name" value="M20_dimer"/>
    <property type="match status" value="1"/>
</dbReference>
<dbReference type="PANTHER" id="PTHR11014:SF63">
    <property type="entry name" value="METALLOPEPTIDASE, PUTATIVE (AFU_ORTHOLOGUE AFUA_6G09600)-RELATED"/>
    <property type="match status" value="1"/>
</dbReference>
<dbReference type="SUPFAM" id="SSF55031">
    <property type="entry name" value="Bacterial exopeptidase dimerisation domain"/>
    <property type="match status" value="1"/>
</dbReference>
<keyword evidence="1" id="KW-0378">Hydrolase</keyword>
<protein>
    <submittedName>
        <fullName evidence="3">Amidohydrolase</fullName>
    </submittedName>
</protein>
<dbReference type="NCBIfam" id="TIGR01891">
    <property type="entry name" value="amidohydrolases"/>
    <property type="match status" value="1"/>
</dbReference>
<feature type="domain" description="Peptidase M20 dimerisation" evidence="2">
    <location>
        <begin position="183"/>
        <end position="278"/>
    </location>
</feature>
<dbReference type="RefSeq" id="WP_386772987.1">
    <property type="nucleotide sequence ID" value="NZ_JBHRUG010000017.1"/>
</dbReference>
<accession>A0ABV7LN21</accession>
<dbReference type="EMBL" id="JBHRUG010000017">
    <property type="protein sequence ID" value="MFC3283725.1"/>
    <property type="molecule type" value="Genomic_DNA"/>
</dbReference>
<dbReference type="PANTHER" id="PTHR11014">
    <property type="entry name" value="PEPTIDASE M20 FAMILY MEMBER"/>
    <property type="match status" value="1"/>
</dbReference>
<evidence type="ECO:0000256" key="1">
    <source>
        <dbReference type="ARBA" id="ARBA00022801"/>
    </source>
</evidence>
<reference evidence="4" key="1">
    <citation type="journal article" date="2019" name="Int. J. Syst. Evol. Microbiol.">
        <title>The Global Catalogue of Microorganisms (GCM) 10K type strain sequencing project: providing services to taxonomists for standard genome sequencing and annotation.</title>
        <authorList>
            <consortium name="The Broad Institute Genomics Platform"/>
            <consortium name="The Broad Institute Genome Sequencing Center for Infectious Disease"/>
            <person name="Wu L."/>
            <person name="Ma J."/>
        </authorList>
    </citation>
    <scope>NUCLEOTIDE SEQUENCE [LARGE SCALE GENOMIC DNA]</scope>
    <source>
        <strain evidence="4">CECT 7698</strain>
    </source>
</reference>
<dbReference type="PIRSF" id="PIRSF005962">
    <property type="entry name" value="Pept_M20D_amidohydro"/>
    <property type="match status" value="1"/>
</dbReference>
<keyword evidence="4" id="KW-1185">Reference proteome</keyword>
<evidence type="ECO:0000259" key="2">
    <source>
        <dbReference type="Pfam" id="PF07687"/>
    </source>
</evidence>
<dbReference type="InterPro" id="IPR036264">
    <property type="entry name" value="Bact_exopeptidase_dim_dom"/>
</dbReference>
<gene>
    <name evidence="3" type="ORF">ACFOEV_08915</name>
</gene>
<name>A0ABV7LN21_9GAMM</name>
<sequence length="393" mass="42872">MSVQDLDKLINFRRDIHQHPELGFEEHETSRKVRDYLDALGVEHVFGIGRTGIVAWIVGSQEARRASVGLRADMDALPLEEKSGVSYASQHSGCMHACGHDGHTTMLLGAVEYFRNHRDFAGTVYFVFQPAEEGVGGGKAMVDDGLFERFSIKEIYGLHNWPSLPVGRFGLVAGPIMASGDRVDITIHGKGGHGGLNPHGCIDPIRIAAELIHKAHTIVSREVDPLSPAVLSICAMQSGDLSGFAVIPHTARLSGTIRALDEDTRQRVASGLKRLCESLEHYHGATIELLIEDKFGVTFNEAGATESASKVIKACFGEDALERHYKPSMGGEDFSYMLAACPGAYIHVGSGDDDHPHGLHNPEYDFNDRVIPYGVELLVRLAQESLAKQNTKQ</sequence>
<dbReference type="Pfam" id="PF01546">
    <property type="entry name" value="Peptidase_M20"/>
    <property type="match status" value="1"/>
</dbReference>
<evidence type="ECO:0000313" key="3">
    <source>
        <dbReference type="EMBL" id="MFC3283725.1"/>
    </source>
</evidence>
<evidence type="ECO:0000313" key="4">
    <source>
        <dbReference type="Proteomes" id="UP001595579"/>
    </source>
</evidence>